<evidence type="ECO:0000313" key="3">
    <source>
        <dbReference type="Proteomes" id="UP000780801"/>
    </source>
</evidence>
<feature type="non-terminal residue" evidence="2">
    <location>
        <position position="1"/>
    </location>
</feature>
<dbReference type="Proteomes" id="UP000780801">
    <property type="component" value="Unassembled WGS sequence"/>
</dbReference>
<feature type="compositionally biased region" description="Polar residues" evidence="1">
    <location>
        <begin position="51"/>
        <end position="61"/>
    </location>
</feature>
<comment type="caution">
    <text evidence="2">The sequence shown here is derived from an EMBL/GenBank/DDBJ whole genome shotgun (WGS) entry which is preliminary data.</text>
</comment>
<evidence type="ECO:0000256" key="1">
    <source>
        <dbReference type="SAM" id="MobiDB-lite"/>
    </source>
</evidence>
<gene>
    <name evidence="2" type="ORF">BGW38_007338</name>
</gene>
<sequence>AVDQTFYQSMTQEQFEQYVQYHQQAAAAQQQQQQSYQQHHPPSSRDGSAGYSVSESTPRQN</sequence>
<feature type="compositionally biased region" description="Low complexity" evidence="1">
    <location>
        <begin position="22"/>
        <end position="40"/>
    </location>
</feature>
<organism evidence="2 3">
    <name type="scientific">Lunasporangiospora selenospora</name>
    <dbReference type="NCBI Taxonomy" id="979761"/>
    <lineage>
        <taxon>Eukaryota</taxon>
        <taxon>Fungi</taxon>
        <taxon>Fungi incertae sedis</taxon>
        <taxon>Mucoromycota</taxon>
        <taxon>Mortierellomycotina</taxon>
        <taxon>Mortierellomycetes</taxon>
        <taxon>Mortierellales</taxon>
        <taxon>Mortierellaceae</taxon>
        <taxon>Lunasporangiospora</taxon>
    </lineage>
</organism>
<evidence type="ECO:0000313" key="2">
    <source>
        <dbReference type="EMBL" id="KAF9577445.1"/>
    </source>
</evidence>
<accession>A0A9P6FMM5</accession>
<feature type="region of interest" description="Disordered" evidence="1">
    <location>
        <begin position="22"/>
        <end position="61"/>
    </location>
</feature>
<dbReference type="AlphaFoldDB" id="A0A9P6FMM5"/>
<proteinExistence type="predicted"/>
<name>A0A9P6FMM5_9FUNG</name>
<protein>
    <submittedName>
        <fullName evidence="2">Uncharacterized protein</fullName>
    </submittedName>
</protein>
<keyword evidence="3" id="KW-1185">Reference proteome</keyword>
<dbReference type="EMBL" id="JAABOA010004826">
    <property type="protein sequence ID" value="KAF9577445.1"/>
    <property type="molecule type" value="Genomic_DNA"/>
</dbReference>
<reference evidence="2" key="1">
    <citation type="journal article" date="2020" name="Fungal Divers.">
        <title>Resolving the Mortierellaceae phylogeny through synthesis of multi-gene phylogenetics and phylogenomics.</title>
        <authorList>
            <person name="Vandepol N."/>
            <person name="Liber J."/>
            <person name="Desiro A."/>
            <person name="Na H."/>
            <person name="Kennedy M."/>
            <person name="Barry K."/>
            <person name="Grigoriev I.V."/>
            <person name="Miller A.N."/>
            <person name="O'Donnell K."/>
            <person name="Stajich J.E."/>
            <person name="Bonito G."/>
        </authorList>
    </citation>
    <scope>NUCLEOTIDE SEQUENCE</scope>
    <source>
        <strain evidence="2">KOD1015</strain>
    </source>
</reference>